<protein>
    <submittedName>
        <fullName evidence="3 4">Uncharacterized protein LOC18593837 isoform X1</fullName>
    </submittedName>
</protein>
<keyword evidence="1" id="KW-0472">Membrane</keyword>
<dbReference type="Gramene" id="Tc07v2_t006120.3">
    <property type="protein sequence ID" value="Tc07v2_p006120.3"/>
    <property type="gene ID" value="Tc07v2_g006120"/>
</dbReference>
<reference evidence="2" key="1">
    <citation type="journal article" date="1997" name="Nucleic Acids Res.">
        <title>tRNAscan-SE: a program for improved detection of transfer RNA genes in genomic sequence.</title>
        <authorList>
            <person name="Lowe T.M."/>
            <person name="Eddy S.R."/>
        </authorList>
    </citation>
    <scope>NUCLEOTIDE SEQUENCE [LARGE SCALE GENOMIC DNA]</scope>
    <source>
        <strain evidence="2">r\B97-61/B2</strain>
    </source>
</reference>
<feature type="transmembrane region" description="Helical" evidence="1">
    <location>
        <begin position="112"/>
        <end position="133"/>
    </location>
</feature>
<keyword evidence="1" id="KW-1133">Transmembrane helix</keyword>
<dbReference type="PANTHER" id="PTHR36785">
    <property type="entry name" value="OS05G0502500 PROTEIN"/>
    <property type="match status" value="1"/>
</dbReference>
<evidence type="ECO:0000313" key="3">
    <source>
        <dbReference type="RefSeq" id="XP_007021288.2"/>
    </source>
</evidence>
<evidence type="ECO:0000313" key="2">
    <source>
        <dbReference type="Proteomes" id="UP000694886"/>
    </source>
</evidence>
<organism evidence="2 3">
    <name type="scientific">Theobroma cacao</name>
    <name type="common">Cacao</name>
    <name type="synonym">Cocoa</name>
    <dbReference type="NCBI Taxonomy" id="3641"/>
    <lineage>
        <taxon>Eukaryota</taxon>
        <taxon>Viridiplantae</taxon>
        <taxon>Streptophyta</taxon>
        <taxon>Embryophyta</taxon>
        <taxon>Tracheophyta</taxon>
        <taxon>Spermatophyta</taxon>
        <taxon>Magnoliopsida</taxon>
        <taxon>eudicotyledons</taxon>
        <taxon>Gunneridae</taxon>
        <taxon>Pentapetalae</taxon>
        <taxon>rosids</taxon>
        <taxon>malvids</taxon>
        <taxon>Malvales</taxon>
        <taxon>Malvaceae</taxon>
        <taxon>Byttnerioideae</taxon>
        <taxon>Theobroma</taxon>
    </lineage>
</organism>
<dbReference type="Gramene" id="Tc07v2_t006120.1">
    <property type="protein sequence ID" value="Tc07v2_p006120.1"/>
    <property type="gene ID" value="Tc07v2_g006120"/>
</dbReference>
<feature type="transmembrane region" description="Helical" evidence="1">
    <location>
        <begin position="139"/>
        <end position="160"/>
    </location>
</feature>
<proteinExistence type="predicted"/>
<keyword evidence="1" id="KW-0812">Transmembrane</keyword>
<dbReference type="PANTHER" id="PTHR36785:SF1">
    <property type="entry name" value="OS05G0502500 PROTEIN"/>
    <property type="match status" value="1"/>
</dbReference>
<dbReference type="GeneID" id="18593837"/>
<name>A0AB32UY54_THECC</name>
<dbReference type="AlphaFoldDB" id="A0AB32UY54"/>
<dbReference type="KEGG" id="tcc:18593837"/>
<evidence type="ECO:0000256" key="1">
    <source>
        <dbReference type="SAM" id="Phobius"/>
    </source>
</evidence>
<dbReference type="RefSeq" id="XP_017980534.1">
    <property type="nucleotide sequence ID" value="XM_018125045.1"/>
</dbReference>
<dbReference type="Proteomes" id="UP000694886">
    <property type="component" value="Chromosome 7"/>
</dbReference>
<sequence>MTTLFPMSLTFSPFSLSNEEFSGTPFCCYSLKGPKVASLRQKRFKLGAFRRQRWSCGEVGRSKDGTFVKEEGWKRNERVVLVRFNQGFGFNGGGGNGGGGGGGKIDSNTARLLGNIAVAIGLTYLSMTGQLGWVLDAIVSIWLLAVLIPIVGLGAFLWWAGRDIVQSSCPNCGNDFQIFKSFLNDELQLCPYCSQPFSVVDDKFVKEPVKFSNQTSKAEQAFNGFSPGFKKGKDSSAAVVDVEAEVKDAD</sequence>
<reference evidence="3 4" key="2">
    <citation type="submission" date="2025-04" db="UniProtKB">
        <authorList>
            <consortium name="RefSeq"/>
        </authorList>
    </citation>
    <scope>IDENTIFICATION</scope>
</reference>
<accession>A0AB32UY54</accession>
<dbReference type="RefSeq" id="XP_007021288.2">
    <property type="nucleotide sequence ID" value="XM_007021226.2"/>
</dbReference>
<evidence type="ECO:0000313" key="4">
    <source>
        <dbReference type="RefSeq" id="XP_017980534.1"/>
    </source>
</evidence>
<gene>
    <name evidence="3 4" type="primary">LOC18593837</name>
</gene>